<evidence type="ECO:0000259" key="2">
    <source>
        <dbReference type="Pfam" id="PF24351"/>
    </source>
</evidence>
<accession>A0AAE3IEY6</accession>
<dbReference type="Proteomes" id="UP001208186">
    <property type="component" value="Unassembled WGS sequence"/>
</dbReference>
<sequence>MSGIHHAPQDGSFDSEDPTRGTVRVARDGGEVTLYLDAPGMTDDDRAAHWLTADVSDVCSLEEMR</sequence>
<keyword evidence="5" id="KW-1185">Reference proteome</keyword>
<gene>
    <name evidence="4" type="ORF">OB914_16310</name>
    <name evidence="3" type="ORF">OB916_15960</name>
</gene>
<evidence type="ECO:0000313" key="3">
    <source>
        <dbReference type="EMBL" id="MCU4719543.1"/>
    </source>
</evidence>
<dbReference type="Proteomes" id="UP001209746">
    <property type="component" value="Unassembled WGS sequence"/>
</dbReference>
<protein>
    <recommendedName>
        <fullName evidence="2">DUF7511 domain-containing protein</fullName>
    </recommendedName>
</protein>
<comment type="caution">
    <text evidence="4">The sequence shown here is derived from an EMBL/GenBank/DDBJ whole genome shotgun (WGS) entry which is preliminary data.</text>
</comment>
<evidence type="ECO:0000313" key="6">
    <source>
        <dbReference type="Proteomes" id="UP001209746"/>
    </source>
</evidence>
<dbReference type="EMBL" id="JAOPKD010000029">
    <property type="protein sequence ID" value="MCU4728514.1"/>
    <property type="molecule type" value="Genomic_DNA"/>
</dbReference>
<dbReference type="AlphaFoldDB" id="A0AAE3IEY6"/>
<evidence type="ECO:0000313" key="5">
    <source>
        <dbReference type="Proteomes" id="UP001208186"/>
    </source>
</evidence>
<feature type="domain" description="DUF7511" evidence="2">
    <location>
        <begin position="22"/>
        <end position="65"/>
    </location>
</feature>
<feature type="region of interest" description="Disordered" evidence="1">
    <location>
        <begin position="1"/>
        <end position="26"/>
    </location>
</feature>
<dbReference type="EMBL" id="JAOPKC010000032">
    <property type="protein sequence ID" value="MCU4719543.1"/>
    <property type="molecule type" value="Genomic_DNA"/>
</dbReference>
<evidence type="ECO:0000256" key="1">
    <source>
        <dbReference type="SAM" id="MobiDB-lite"/>
    </source>
</evidence>
<evidence type="ECO:0000313" key="4">
    <source>
        <dbReference type="EMBL" id="MCU4728514.1"/>
    </source>
</evidence>
<reference evidence="4" key="1">
    <citation type="submission" date="2023-02" db="EMBL/GenBank/DDBJ databases">
        <title>Enrichment on poylsaccharides allowed isolation of novel metabolic and taxonomic groups of Haloarchaea.</title>
        <authorList>
            <person name="Sorokin D.Y."/>
            <person name="Elcheninov A.G."/>
            <person name="Khizhniak T.V."/>
            <person name="Kolganova T.V."/>
            <person name="Kublanov I.V."/>
        </authorList>
    </citation>
    <scope>NUCLEOTIDE SEQUENCE</scope>
    <source>
        <strain evidence="3 5">HArc-curdl5-1</strain>
        <strain evidence="4">HArc-curdl7</strain>
    </source>
</reference>
<organism evidence="4 6">
    <name type="scientific">Halapricum hydrolyticum</name>
    <dbReference type="NCBI Taxonomy" id="2979991"/>
    <lineage>
        <taxon>Archaea</taxon>
        <taxon>Methanobacteriati</taxon>
        <taxon>Methanobacteriota</taxon>
        <taxon>Stenosarchaea group</taxon>
        <taxon>Halobacteria</taxon>
        <taxon>Halobacteriales</taxon>
        <taxon>Haloarculaceae</taxon>
        <taxon>Halapricum</taxon>
    </lineage>
</organism>
<proteinExistence type="predicted"/>
<dbReference type="InterPro" id="IPR055933">
    <property type="entry name" value="DUF7511"/>
</dbReference>
<dbReference type="RefSeq" id="WP_315910290.1">
    <property type="nucleotide sequence ID" value="NZ_JAOPKC010000032.1"/>
</dbReference>
<name>A0AAE3IEY6_9EURY</name>
<dbReference type="Pfam" id="PF24351">
    <property type="entry name" value="DUF7511"/>
    <property type="match status" value="1"/>
</dbReference>